<keyword evidence="2" id="KW-1185">Reference proteome</keyword>
<protein>
    <submittedName>
        <fullName evidence="1">Uncharacterized protein</fullName>
    </submittedName>
</protein>
<dbReference type="Proteomes" id="UP001164746">
    <property type="component" value="Chromosome 12"/>
</dbReference>
<proteinExistence type="predicted"/>
<evidence type="ECO:0000313" key="1">
    <source>
        <dbReference type="EMBL" id="WAR22050.1"/>
    </source>
</evidence>
<evidence type="ECO:0000313" key="2">
    <source>
        <dbReference type="Proteomes" id="UP001164746"/>
    </source>
</evidence>
<name>A0ABY7FIX8_MYAAR</name>
<sequence>MPVMEEGIDSQTDQYVPTKESYMDNYQNCMKKEISSSYVAQSDTLQIEAAELKLEILRLAQKRTALLWF</sequence>
<accession>A0ABY7FIX8</accession>
<organism evidence="1 2">
    <name type="scientific">Mya arenaria</name>
    <name type="common">Soft-shell clam</name>
    <dbReference type="NCBI Taxonomy" id="6604"/>
    <lineage>
        <taxon>Eukaryota</taxon>
        <taxon>Metazoa</taxon>
        <taxon>Spiralia</taxon>
        <taxon>Lophotrochozoa</taxon>
        <taxon>Mollusca</taxon>
        <taxon>Bivalvia</taxon>
        <taxon>Autobranchia</taxon>
        <taxon>Heteroconchia</taxon>
        <taxon>Euheterodonta</taxon>
        <taxon>Imparidentia</taxon>
        <taxon>Neoheterodontei</taxon>
        <taxon>Myida</taxon>
        <taxon>Myoidea</taxon>
        <taxon>Myidae</taxon>
        <taxon>Mya</taxon>
    </lineage>
</organism>
<reference evidence="1" key="1">
    <citation type="submission" date="2022-11" db="EMBL/GenBank/DDBJ databases">
        <title>Centuries of genome instability and evolution in soft-shell clam transmissible cancer (bioRxiv).</title>
        <authorList>
            <person name="Hart S.F.M."/>
            <person name="Yonemitsu M.A."/>
            <person name="Giersch R.M."/>
            <person name="Beal B.F."/>
            <person name="Arriagada G."/>
            <person name="Davis B.W."/>
            <person name="Ostrander E.A."/>
            <person name="Goff S.P."/>
            <person name="Metzger M.J."/>
        </authorList>
    </citation>
    <scope>NUCLEOTIDE SEQUENCE</scope>
    <source>
        <strain evidence="1">MELC-2E11</strain>
        <tissue evidence="1">Siphon/mantle</tissue>
    </source>
</reference>
<dbReference type="EMBL" id="CP111023">
    <property type="protein sequence ID" value="WAR22050.1"/>
    <property type="molecule type" value="Genomic_DNA"/>
</dbReference>
<gene>
    <name evidence="1" type="ORF">MAR_016024</name>
</gene>